<reference evidence="10" key="2">
    <citation type="submission" date="2023-06" db="EMBL/GenBank/DDBJ databases">
        <authorList>
            <consortium name="Lawrence Berkeley National Laboratory"/>
            <person name="Haridas S."/>
            <person name="Hensen N."/>
            <person name="Bonometti L."/>
            <person name="Westerberg I."/>
            <person name="Brannstrom I.O."/>
            <person name="Guillou S."/>
            <person name="Cros-Aarteil S."/>
            <person name="Calhoun S."/>
            <person name="Kuo A."/>
            <person name="Mondo S."/>
            <person name="Pangilinan J."/>
            <person name="Riley R."/>
            <person name="Labutti K."/>
            <person name="Andreopoulos B."/>
            <person name="Lipzen A."/>
            <person name="Chen C."/>
            <person name="Yanf M."/>
            <person name="Daum C."/>
            <person name="Ng V."/>
            <person name="Clum A."/>
            <person name="Steindorff A."/>
            <person name="Ohm R."/>
            <person name="Martin F."/>
            <person name="Silar P."/>
            <person name="Natvig D."/>
            <person name="Lalanne C."/>
            <person name="Gautier V."/>
            <person name="Ament-Velasquez S.L."/>
            <person name="Kruys A."/>
            <person name="Hutchinson M.I."/>
            <person name="Powell A.J."/>
            <person name="Barry K."/>
            <person name="Miller A.N."/>
            <person name="Grigoriev I.V."/>
            <person name="Debuchy R."/>
            <person name="Gladieux P."/>
            <person name="Thoren M.H."/>
            <person name="Johannesson H."/>
        </authorList>
    </citation>
    <scope>NUCLEOTIDE SEQUENCE</scope>
    <source>
        <strain evidence="10">CBS 118394</strain>
    </source>
</reference>
<feature type="domain" description="Wax synthase" evidence="9">
    <location>
        <begin position="259"/>
        <end position="332"/>
    </location>
</feature>
<dbReference type="Proteomes" id="UP001283341">
    <property type="component" value="Unassembled WGS sequence"/>
</dbReference>
<keyword evidence="11" id="KW-1185">Reference proteome</keyword>
<comment type="caution">
    <text evidence="10">The sequence shown here is derived from an EMBL/GenBank/DDBJ whole genome shotgun (WGS) entry which is preliminary data.</text>
</comment>
<evidence type="ECO:0000256" key="6">
    <source>
        <dbReference type="ARBA" id="ARBA00022989"/>
    </source>
</evidence>
<reference evidence="10" key="1">
    <citation type="journal article" date="2023" name="Mol. Phylogenet. Evol.">
        <title>Genome-scale phylogeny and comparative genomics of the fungal order Sordariales.</title>
        <authorList>
            <person name="Hensen N."/>
            <person name="Bonometti L."/>
            <person name="Westerberg I."/>
            <person name="Brannstrom I.O."/>
            <person name="Guillou S."/>
            <person name="Cros-Aarteil S."/>
            <person name="Calhoun S."/>
            <person name="Haridas S."/>
            <person name="Kuo A."/>
            <person name="Mondo S."/>
            <person name="Pangilinan J."/>
            <person name="Riley R."/>
            <person name="LaButti K."/>
            <person name="Andreopoulos B."/>
            <person name="Lipzen A."/>
            <person name="Chen C."/>
            <person name="Yan M."/>
            <person name="Daum C."/>
            <person name="Ng V."/>
            <person name="Clum A."/>
            <person name="Steindorff A."/>
            <person name="Ohm R.A."/>
            <person name="Martin F."/>
            <person name="Silar P."/>
            <person name="Natvig D.O."/>
            <person name="Lalanne C."/>
            <person name="Gautier V."/>
            <person name="Ament-Velasquez S.L."/>
            <person name="Kruys A."/>
            <person name="Hutchinson M.I."/>
            <person name="Powell A.J."/>
            <person name="Barry K."/>
            <person name="Miller A.N."/>
            <person name="Grigoriev I.V."/>
            <person name="Debuchy R."/>
            <person name="Gladieux P."/>
            <person name="Hiltunen Thoren M."/>
            <person name="Johannesson H."/>
        </authorList>
    </citation>
    <scope>NUCLEOTIDE SEQUENCE</scope>
    <source>
        <strain evidence="10">CBS 118394</strain>
    </source>
</reference>
<feature type="transmembrane region" description="Helical" evidence="8">
    <location>
        <begin position="20"/>
        <end position="39"/>
    </location>
</feature>
<feature type="transmembrane region" description="Helical" evidence="8">
    <location>
        <begin position="391"/>
        <end position="417"/>
    </location>
</feature>
<feature type="transmembrane region" description="Helical" evidence="8">
    <location>
        <begin position="347"/>
        <end position="371"/>
    </location>
</feature>
<evidence type="ECO:0000313" key="11">
    <source>
        <dbReference type="Proteomes" id="UP001283341"/>
    </source>
</evidence>
<comment type="pathway">
    <text evidence="2">Secondary metabolite biosynthesis.</text>
</comment>
<accession>A0AAE0HUI9</accession>
<gene>
    <name evidence="10" type="ORF">B0H66DRAFT_608514</name>
</gene>
<protein>
    <recommendedName>
        <fullName evidence="9">Wax synthase domain-containing protein</fullName>
    </recommendedName>
</protein>
<evidence type="ECO:0000256" key="3">
    <source>
        <dbReference type="ARBA" id="ARBA00007282"/>
    </source>
</evidence>
<keyword evidence="4" id="KW-0808">Transferase</keyword>
<evidence type="ECO:0000256" key="1">
    <source>
        <dbReference type="ARBA" id="ARBA00004141"/>
    </source>
</evidence>
<comment type="similarity">
    <text evidence="3">Belongs to the wax synthase family.</text>
</comment>
<evidence type="ECO:0000256" key="4">
    <source>
        <dbReference type="ARBA" id="ARBA00022679"/>
    </source>
</evidence>
<keyword evidence="7 8" id="KW-0472">Membrane</keyword>
<dbReference type="GO" id="GO:0006629">
    <property type="term" value="P:lipid metabolic process"/>
    <property type="evidence" value="ECO:0007669"/>
    <property type="project" value="InterPro"/>
</dbReference>
<evidence type="ECO:0000256" key="8">
    <source>
        <dbReference type="SAM" id="Phobius"/>
    </source>
</evidence>
<name>A0AAE0HUI9_9PEZI</name>
<dbReference type="AlphaFoldDB" id="A0AAE0HUI9"/>
<evidence type="ECO:0000256" key="7">
    <source>
        <dbReference type="ARBA" id="ARBA00023136"/>
    </source>
</evidence>
<keyword evidence="6 8" id="KW-1133">Transmembrane helix</keyword>
<dbReference type="InterPro" id="IPR032805">
    <property type="entry name" value="Wax_synthase_dom"/>
</dbReference>
<dbReference type="Pfam" id="PF13813">
    <property type="entry name" value="MBOAT_2"/>
    <property type="match status" value="1"/>
</dbReference>
<evidence type="ECO:0000259" key="9">
    <source>
        <dbReference type="Pfam" id="PF13813"/>
    </source>
</evidence>
<evidence type="ECO:0000313" key="10">
    <source>
        <dbReference type="EMBL" id="KAK3312231.1"/>
    </source>
</evidence>
<keyword evidence="5 8" id="KW-0812">Transmembrane</keyword>
<proteinExistence type="inferred from homology"/>
<dbReference type="GO" id="GO:0008374">
    <property type="term" value="F:O-acyltransferase activity"/>
    <property type="evidence" value="ECO:0007669"/>
    <property type="project" value="InterPro"/>
</dbReference>
<dbReference type="EMBL" id="JAUEDM010000009">
    <property type="protein sequence ID" value="KAK3312231.1"/>
    <property type="molecule type" value="Genomic_DNA"/>
</dbReference>
<dbReference type="GO" id="GO:0016020">
    <property type="term" value="C:membrane"/>
    <property type="evidence" value="ECO:0007669"/>
    <property type="project" value="UniProtKB-SubCell"/>
</dbReference>
<dbReference type="InterPro" id="IPR044851">
    <property type="entry name" value="Wax_synthase"/>
</dbReference>
<dbReference type="PANTHER" id="PTHR31595">
    <property type="entry name" value="LONG-CHAIN-ALCOHOL O-FATTY-ACYLTRANSFERASE 3-RELATED"/>
    <property type="match status" value="1"/>
</dbReference>
<evidence type="ECO:0000256" key="5">
    <source>
        <dbReference type="ARBA" id="ARBA00022692"/>
    </source>
</evidence>
<comment type="subcellular location">
    <subcellularLocation>
        <location evidence="1">Membrane</location>
        <topology evidence="1">Multi-pass membrane protein</topology>
    </subcellularLocation>
</comment>
<evidence type="ECO:0000256" key="2">
    <source>
        <dbReference type="ARBA" id="ARBA00005179"/>
    </source>
</evidence>
<feature type="transmembrane region" description="Helical" evidence="8">
    <location>
        <begin position="307"/>
        <end position="327"/>
    </location>
</feature>
<dbReference type="PANTHER" id="PTHR31595:SF57">
    <property type="entry name" value="OS04G0481900 PROTEIN"/>
    <property type="match status" value="1"/>
</dbReference>
<sequence>MTTTNTSTTPSPTTDFNPTSFLHILPHILLPILLILAYFPPPFRGRAPLFLALLAIVQWQCTTSPWPPNAGDTRALRYGLNSSWIFALPVVERMVMHTPEKDFFRVVDDDDSDKVKKGKSQLVREWSCGKLWRAVRLVCTPRAVGWNFGSRMINDQRKEMRRRRLAKERQLQRGQFAVRSLVRAFACYLAWDLVMLAEKKVVTIPDAESWRWGWSREALGEMAKVELIMLATVYLGMNLWFETAAAIGSGLGLNQPEEWPPLFGSLFDCYTTANVWGKFWHQYLRQPCLGFSRRLVELLHVPRRSTLAYLIHLTNAFLISTFFHVLSVGTVAGGYYPLRSLISDMSIFFMLQPVGAMIEGAVMALFARYVWAPKGKGGPEGTTRRSRIAEVVIPSVCQGVGYVWVVCWFFVTSFWFVKGYAGVGTQNWKLPYSIMERVLVCGN</sequence>
<organism evidence="10 11">
    <name type="scientific">Apodospora peruviana</name>
    <dbReference type="NCBI Taxonomy" id="516989"/>
    <lineage>
        <taxon>Eukaryota</taxon>
        <taxon>Fungi</taxon>
        <taxon>Dikarya</taxon>
        <taxon>Ascomycota</taxon>
        <taxon>Pezizomycotina</taxon>
        <taxon>Sordariomycetes</taxon>
        <taxon>Sordariomycetidae</taxon>
        <taxon>Sordariales</taxon>
        <taxon>Lasiosphaeriaceae</taxon>
        <taxon>Apodospora</taxon>
    </lineage>
</organism>